<evidence type="ECO:0000256" key="1">
    <source>
        <dbReference type="SAM" id="MobiDB-lite"/>
    </source>
</evidence>
<accession>L7VVP0</accession>
<protein>
    <submittedName>
        <fullName evidence="2">Uncharacterized protein</fullName>
    </submittedName>
</protein>
<dbReference type="AlphaFoldDB" id="L7VVP0"/>
<organism evidence="2">
    <name type="scientific">uncultured bacterium A1Q1_fos_2067</name>
    <dbReference type="NCBI Taxonomy" id="1256560"/>
    <lineage>
        <taxon>Bacteria</taxon>
        <taxon>environmental samples</taxon>
    </lineage>
</organism>
<reference evidence="2" key="1">
    <citation type="submission" date="2012-09" db="EMBL/GenBank/DDBJ databases">
        <title>Metagenomic Characterization of a Microbial Community in Wastewater Detects High Levels of Antibiotic Resistance.</title>
        <authorList>
            <person name="Abrams M."/>
            <person name="Caldwell A."/>
            <person name="Vandaei E."/>
            <person name="Lee W."/>
            <person name="Perrott J."/>
            <person name="Khan S.Y."/>
            <person name="Ta J."/>
            <person name="Romero D."/>
            <person name="Nguyen V."/>
            <person name="Pourmand N."/>
            <person name="Ouverney C.C."/>
        </authorList>
    </citation>
    <scope>NUCLEOTIDE SEQUENCE</scope>
</reference>
<feature type="region of interest" description="Disordered" evidence="1">
    <location>
        <begin position="18"/>
        <end position="42"/>
    </location>
</feature>
<dbReference type="EMBL" id="JX649862">
    <property type="protein sequence ID" value="AGC71108.1"/>
    <property type="molecule type" value="Genomic_DNA"/>
</dbReference>
<name>L7VVP0_9BACT</name>
<evidence type="ECO:0000313" key="2">
    <source>
        <dbReference type="EMBL" id="AGC71108.1"/>
    </source>
</evidence>
<proteinExistence type="predicted"/>
<sequence>MSGFKGGRSWCIGGVGSNWNLQGRHPARSEGRYEKNGGGWLD</sequence>